<protein>
    <submittedName>
        <fullName evidence="1">Uncharacterized protein</fullName>
    </submittedName>
</protein>
<comment type="caution">
    <text evidence="1">The sequence shown here is derived from an EMBL/GenBank/DDBJ whole genome shotgun (WGS) entry which is preliminary data.</text>
</comment>
<gene>
    <name evidence="1" type="ORF">DB30_06003</name>
</gene>
<dbReference type="Proteomes" id="UP000031599">
    <property type="component" value="Unassembled WGS sequence"/>
</dbReference>
<proteinExistence type="predicted"/>
<reference evidence="1 2" key="1">
    <citation type="submission" date="2014-12" db="EMBL/GenBank/DDBJ databases">
        <title>Genome assembly of Enhygromyxa salina DSM 15201.</title>
        <authorList>
            <person name="Sharma G."/>
            <person name="Subramanian S."/>
        </authorList>
    </citation>
    <scope>NUCLEOTIDE SEQUENCE [LARGE SCALE GENOMIC DNA]</scope>
    <source>
        <strain evidence="1 2">DSM 15201</strain>
    </source>
</reference>
<sequence>MGVGANLGGPPNKMWSAKELKKGMLAPCYTCREVMMAMLCQNDPKK</sequence>
<evidence type="ECO:0000313" key="1">
    <source>
        <dbReference type="EMBL" id="KIG19099.1"/>
    </source>
</evidence>
<dbReference type="EMBL" id="JMCC02000006">
    <property type="protein sequence ID" value="KIG19099.1"/>
    <property type="molecule type" value="Genomic_DNA"/>
</dbReference>
<accession>A0A0C1ZNP6</accession>
<name>A0A0C1ZNP6_9BACT</name>
<dbReference type="AlphaFoldDB" id="A0A0C1ZNP6"/>
<organism evidence="1 2">
    <name type="scientific">Enhygromyxa salina</name>
    <dbReference type="NCBI Taxonomy" id="215803"/>
    <lineage>
        <taxon>Bacteria</taxon>
        <taxon>Pseudomonadati</taxon>
        <taxon>Myxococcota</taxon>
        <taxon>Polyangia</taxon>
        <taxon>Nannocystales</taxon>
        <taxon>Nannocystaceae</taxon>
        <taxon>Enhygromyxa</taxon>
    </lineage>
</organism>
<evidence type="ECO:0000313" key="2">
    <source>
        <dbReference type="Proteomes" id="UP000031599"/>
    </source>
</evidence>